<keyword evidence="3 5" id="KW-1133">Transmembrane helix</keyword>
<evidence type="ECO:0000256" key="4">
    <source>
        <dbReference type="ARBA" id="ARBA00023136"/>
    </source>
</evidence>
<organism evidence="7 8">
    <name type="scientific">Roseospira visakhapatnamensis</name>
    <dbReference type="NCBI Taxonomy" id="390880"/>
    <lineage>
        <taxon>Bacteria</taxon>
        <taxon>Pseudomonadati</taxon>
        <taxon>Pseudomonadota</taxon>
        <taxon>Alphaproteobacteria</taxon>
        <taxon>Rhodospirillales</taxon>
        <taxon>Rhodospirillaceae</taxon>
        <taxon>Roseospira</taxon>
    </lineage>
</organism>
<comment type="caution">
    <text evidence="7">The sequence shown here is derived from an EMBL/GenBank/DDBJ whole genome shotgun (WGS) entry which is preliminary data.</text>
</comment>
<feature type="transmembrane region" description="Helical" evidence="5">
    <location>
        <begin position="136"/>
        <end position="157"/>
    </location>
</feature>
<proteinExistence type="predicted"/>
<feature type="domain" description="NnrU" evidence="6">
    <location>
        <begin position="4"/>
        <end position="218"/>
    </location>
</feature>
<evidence type="ECO:0000256" key="1">
    <source>
        <dbReference type="ARBA" id="ARBA00004141"/>
    </source>
</evidence>
<evidence type="ECO:0000259" key="6">
    <source>
        <dbReference type="Pfam" id="PF07298"/>
    </source>
</evidence>
<feature type="transmembrane region" description="Helical" evidence="5">
    <location>
        <begin position="68"/>
        <end position="90"/>
    </location>
</feature>
<protein>
    <submittedName>
        <fullName evidence="7">Putative membrane protein</fullName>
    </submittedName>
</protein>
<feature type="transmembrane region" description="Helical" evidence="5">
    <location>
        <begin position="187"/>
        <end position="209"/>
    </location>
</feature>
<reference evidence="7 8" key="1">
    <citation type="submission" date="2020-08" db="EMBL/GenBank/DDBJ databases">
        <title>Genome sequencing of Purple Non-Sulfur Bacteria from various extreme environments.</title>
        <authorList>
            <person name="Mayer M."/>
        </authorList>
    </citation>
    <scope>NUCLEOTIDE SEQUENCE [LARGE SCALE GENOMIC DNA]</scope>
    <source>
        <strain evidence="7 8">JA131</strain>
    </source>
</reference>
<accession>A0A7W6W8Z0</accession>
<dbReference type="Proteomes" id="UP000554286">
    <property type="component" value="Unassembled WGS sequence"/>
</dbReference>
<name>A0A7W6W8Z0_9PROT</name>
<dbReference type="EMBL" id="JACIGK010000002">
    <property type="protein sequence ID" value="MBB4264902.1"/>
    <property type="molecule type" value="Genomic_DNA"/>
</dbReference>
<comment type="subcellular location">
    <subcellularLocation>
        <location evidence="1">Membrane</location>
        <topology evidence="1">Multi-pass membrane protein</topology>
    </subcellularLocation>
</comment>
<keyword evidence="8" id="KW-1185">Reference proteome</keyword>
<evidence type="ECO:0000256" key="2">
    <source>
        <dbReference type="ARBA" id="ARBA00022692"/>
    </source>
</evidence>
<evidence type="ECO:0000256" key="5">
    <source>
        <dbReference type="SAM" id="Phobius"/>
    </source>
</evidence>
<dbReference type="RefSeq" id="WP_184042523.1">
    <property type="nucleotide sequence ID" value="NZ_JACIGK010000002.1"/>
</dbReference>
<dbReference type="Pfam" id="PF07298">
    <property type="entry name" value="NnrU"/>
    <property type="match status" value="1"/>
</dbReference>
<dbReference type="AlphaFoldDB" id="A0A7W6W8Z0"/>
<dbReference type="GO" id="GO:0016020">
    <property type="term" value="C:membrane"/>
    <property type="evidence" value="ECO:0007669"/>
    <property type="project" value="UniProtKB-SubCell"/>
</dbReference>
<dbReference type="InterPro" id="IPR009915">
    <property type="entry name" value="NnrU_dom"/>
</dbReference>
<evidence type="ECO:0000313" key="7">
    <source>
        <dbReference type="EMBL" id="MBB4264902.1"/>
    </source>
</evidence>
<gene>
    <name evidence="7" type="ORF">GGD89_000509</name>
</gene>
<evidence type="ECO:0000256" key="3">
    <source>
        <dbReference type="ARBA" id="ARBA00022989"/>
    </source>
</evidence>
<keyword evidence="2 5" id="KW-0812">Transmembrane</keyword>
<sequence>MTEFLTALGVFLAAHVGPAVPPVRRALVRRLGEPRYLAIYAVVSTALLAWLIVAVLRAPYVHLWTPPLWTYWVPLVVMPAAFMLLCVGLITPNPLSISLSRAPFDPDRPGLVGWVRHPVLWGFGLWSLSHMPANGALVPAILFGVFTVFSFGGMPMVDRKRRRTMGPDAWRRLDAARRAGRAAGLPWTARATAGVALGLALTLAFVLWAHQALFGLSPVPLLGVGL</sequence>
<keyword evidence="4 5" id="KW-0472">Membrane</keyword>
<evidence type="ECO:0000313" key="8">
    <source>
        <dbReference type="Proteomes" id="UP000554286"/>
    </source>
</evidence>
<feature type="transmembrane region" description="Helical" evidence="5">
    <location>
        <begin position="35"/>
        <end position="56"/>
    </location>
</feature>